<evidence type="ECO:0000259" key="6">
    <source>
        <dbReference type="PROSITE" id="PS50811"/>
    </source>
</evidence>
<keyword evidence="8" id="KW-1185">Reference proteome</keyword>
<dbReference type="EMBL" id="BDDD01001215">
    <property type="protein sequence ID" value="GAV74289.1"/>
    <property type="molecule type" value="Genomic_DNA"/>
</dbReference>
<accession>A0A1Q3C281</accession>
<protein>
    <submittedName>
        <fullName evidence="7">WRKY domain-containing protein</fullName>
    </submittedName>
</protein>
<comment type="subcellular location">
    <subcellularLocation>
        <location evidence="1">Nucleus</location>
    </subcellularLocation>
</comment>
<keyword evidence="3" id="KW-0238">DNA-binding</keyword>
<feature type="domain" description="WRKY" evidence="6">
    <location>
        <begin position="1"/>
        <end position="61"/>
    </location>
</feature>
<dbReference type="Gene3D" id="2.20.25.80">
    <property type="entry name" value="WRKY domain"/>
    <property type="match status" value="1"/>
</dbReference>
<evidence type="ECO:0000256" key="5">
    <source>
        <dbReference type="ARBA" id="ARBA00023242"/>
    </source>
</evidence>
<dbReference type="InParanoid" id="A0A1Q3C281"/>
<dbReference type="PANTHER" id="PTHR31429">
    <property type="entry name" value="WRKY TRANSCRIPTION FACTOR 36-RELATED"/>
    <property type="match status" value="1"/>
</dbReference>
<dbReference type="AlphaFoldDB" id="A0A1Q3C281"/>
<evidence type="ECO:0000256" key="1">
    <source>
        <dbReference type="ARBA" id="ARBA00004123"/>
    </source>
</evidence>
<dbReference type="PROSITE" id="PS50811">
    <property type="entry name" value="WRKY"/>
    <property type="match status" value="1"/>
</dbReference>
<evidence type="ECO:0000313" key="7">
    <source>
        <dbReference type="EMBL" id="GAV74289.1"/>
    </source>
</evidence>
<dbReference type="GO" id="GO:0043565">
    <property type="term" value="F:sequence-specific DNA binding"/>
    <property type="evidence" value="ECO:0007669"/>
    <property type="project" value="InterPro"/>
</dbReference>
<evidence type="ECO:0000313" key="8">
    <source>
        <dbReference type="Proteomes" id="UP000187406"/>
    </source>
</evidence>
<dbReference type="InterPro" id="IPR044810">
    <property type="entry name" value="WRKY_plant"/>
</dbReference>
<evidence type="ECO:0000256" key="4">
    <source>
        <dbReference type="ARBA" id="ARBA00023163"/>
    </source>
</evidence>
<dbReference type="InterPro" id="IPR003657">
    <property type="entry name" value="WRKY_dom"/>
</dbReference>
<dbReference type="SUPFAM" id="SSF118290">
    <property type="entry name" value="WRKY DNA-binding domain"/>
    <property type="match status" value="1"/>
</dbReference>
<gene>
    <name evidence="7" type="ORF">CFOL_v3_17769</name>
</gene>
<dbReference type="GO" id="GO:0003700">
    <property type="term" value="F:DNA-binding transcription factor activity"/>
    <property type="evidence" value="ECO:0007669"/>
    <property type="project" value="InterPro"/>
</dbReference>
<dbReference type="SMART" id="SM00774">
    <property type="entry name" value="WRKY"/>
    <property type="match status" value="1"/>
</dbReference>
<evidence type="ECO:0000256" key="3">
    <source>
        <dbReference type="ARBA" id="ARBA00023125"/>
    </source>
</evidence>
<dbReference type="InterPro" id="IPR036576">
    <property type="entry name" value="WRKY_dom_sf"/>
</dbReference>
<dbReference type="Pfam" id="PF03106">
    <property type="entry name" value="WRKY"/>
    <property type="match status" value="1"/>
</dbReference>
<proteinExistence type="predicted"/>
<name>A0A1Q3C281_CEPFO</name>
<organism evidence="7 8">
    <name type="scientific">Cephalotus follicularis</name>
    <name type="common">Albany pitcher plant</name>
    <dbReference type="NCBI Taxonomy" id="3775"/>
    <lineage>
        <taxon>Eukaryota</taxon>
        <taxon>Viridiplantae</taxon>
        <taxon>Streptophyta</taxon>
        <taxon>Embryophyta</taxon>
        <taxon>Tracheophyta</taxon>
        <taxon>Spermatophyta</taxon>
        <taxon>Magnoliopsida</taxon>
        <taxon>eudicotyledons</taxon>
        <taxon>Gunneridae</taxon>
        <taxon>Pentapetalae</taxon>
        <taxon>rosids</taxon>
        <taxon>fabids</taxon>
        <taxon>Oxalidales</taxon>
        <taxon>Cephalotaceae</taxon>
        <taxon>Cephalotus</taxon>
    </lineage>
</organism>
<dbReference type="GO" id="GO:0005634">
    <property type="term" value="C:nucleus"/>
    <property type="evidence" value="ECO:0007669"/>
    <property type="project" value="UniProtKB-SubCell"/>
</dbReference>
<dbReference type="OrthoDB" id="1931489at2759"/>
<feature type="non-terminal residue" evidence="7">
    <location>
        <position position="152"/>
    </location>
</feature>
<dbReference type="PANTHER" id="PTHR31429:SF3">
    <property type="entry name" value="WRKY TRANSCRIPTION FACTOR 40-RELATED"/>
    <property type="match status" value="1"/>
</dbReference>
<reference evidence="8" key="1">
    <citation type="submission" date="2016-04" db="EMBL/GenBank/DDBJ databases">
        <title>Cephalotus genome sequencing.</title>
        <authorList>
            <person name="Fukushima K."/>
            <person name="Hasebe M."/>
            <person name="Fang X."/>
        </authorList>
    </citation>
    <scope>NUCLEOTIDE SEQUENCE [LARGE SCALE GENOMIC DNA]</scope>
    <source>
        <strain evidence="8">cv. St1</strain>
    </source>
</reference>
<keyword evidence="2" id="KW-0805">Transcription regulation</keyword>
<keyword evidence="5" id="KW-0539">Nucleus</keyword>
<dbReference type="Proteomes" id="UP000187406">
    <property type="component" value="Unassembled WGS sequence"/>
</dbReference>
<sequence>VVKDAYQWRKYGKVTRDNPSPRAYFKCSFAPTCSVKKVQRSIEDPSVLVATYEGEHNHPHPTQIENMRHKPLWHFWCSPLLNLHCLQWTNNYLRLDKIQSGNNLKTSKPSVDSPEIRKFMVEQMASSLTKDPNLTTALVAAISGKMLLYNAT</sequence>
<keyword evidence="4" id="KW-0804">Transcription</keyword>
<feature type="non-terminal residue" evidence="7">
    <location>
        <position position="1"/>
    </location>
</feature>
<evidence type="ECO:0000256" key="2">
    <source>
        <dbReference type="ARBA" id="ARBA00023015"/>
    </source>
</evidence>
<comment type="caution">
    <text evidence="7">The sequence shown here is derived from an EMBL/GenBank/DDBJ whole genome shotgun (WGS) entry which is preliminary data.</text>
</comment>